<dbReference type="RefSeq" id="WP_045978782.1">
    <property type="nucleotide sequence ID" value="NZ_JXXY01000004.1"/>
</dbReference>
<sequence length="166" mass="19913">MVIGRKALGLRSFVAKFSQAFMRPIWRHYELGEQMEPDFTKYSLDELKDVESVIDRIQYPERYELVKKLIAEKSVEVSKTQKPELEKEEALRELHREYKNQKSKVWKIFRGATLMFVTFRVMQYLDWTIQQQIIGALVVFCIYTIILVGLNEYQFNKFKRNFGKRT</sequence>
<evidence type="ECO:0000313" key="3">
    <source>
        <dbReference type="Proteomes" id="UP000033664"/>
    </source>
</evidence>
<dbReference type="EMBL" id="JXXZ01000007">
    <property type="protein sequence ID" value="KJY99861.1"/>
    <property type="molecule type" value="Genomic_DNA"/>
</dbReference>
<keyword evidence="1" id="KW-0472">Membrane</keyword>
<organism evidence="2 3">
    <name type="scientific">Pseudoalteromonas ruthenica</name>
    <dbReference type="NCBI Taxonomy" id="151081"/>
    <lineage>
        <taxon>Bacteria</taxon>
        <taxon>Pseudomonadati</taxon>
        <taxon>Pseudomonadota</taxon>
        <taxon>Gammaproteobacteria</taxon>
        <taxon>Alteromonadales</taxon>
        <taxon>Pseudoalteromonadaceae</taxon>
        <taxon>Pseudoalteromonas</taxon>
    </lineage>
</organism>
<gene>
    <name evidence="2" type="ORF">TW72_09575</name>
</gene>
<feature type="transmembrane region" description="Helical" evidence="1">
    <location>
        <begin position="131"/>
        <end position="150"/>
    </location>
</feature>
<dbReference type="OrthoDB" id="8612316at2"/>
<name>A0A0F4PZX5_9GAMM</name>
<comment type="caution">
    <text evidence="2">The sequence shown here is derived from an EMBL/GenBank/DDBJ whole genome shotgun (WGS) entry which is preliminary data.</text>
</comment>
<evidence type="ECO:0000256" key="1">
    <source>
        <dbReference type="SAM" id="Phobius"/>
    </source>
</evidence>
<keyword evidence="1" id="KW-0812">Transmembrane</keyword>
<protein>
    <submittedName>
        <fullName evidence="2">Uncharacterized protein</fullName>
    </submittedName>
</protein>
<proteinExistence type="predicted"/>
<keyword evidence="3" id="KW-1185">Reference proteome</keyword>
<evidence type="ECO:0000313" key="2">
    <source>
        <dbReference type="EMBL" id="KJY99861.1"/>
    </source>
</evidence>
<reference evidence="2 3" key="1">
    <citation type="journal article" date="2015" name="BMC Genomics">
        <title>Genome mining reveals unlocked bioactive potential of marine Gram-negative bacteria.</title>
        <authorList>
            <person name="Machado H."/>
            <person name="Sonnenschein E.C."/>
            <person name="Melchiorsen J."/>
            <person name="Gram L."/>
        </authorList>
    </citation>
    <scope>NUCLEOTIDE SEQUENCE [LARGE SCALE GENOMIC DNA]</scope>
    <source>
        <strain evidence="2 3">S3137</strain>
    </source>
</reference>
<dbReference type="GeneID" id="58228739"/>
<dbReference type="PATRIC" id="fig|151081.8.peg.1079"/>
<accession>A0A0F4PZX5</accession>
<keyword evidence="1" id="KW-1133">Transmembrane helix</keyword>
<dbReference type="AlphaFoldDB" id="A0A0F4PZX5"/>
<dbReference type="Proteomes" id="UP000033664">
    <property type="component" value="Unassembled WGS sequence"/>
</dbReference>